<sequence>MQHVVSHKSEIKEKITDPDKQCIMCSEQRSHEVDVASSQKNLAKGSDPKSNTTLIDNRDRNNITYENSDANDTPRPDLISINSVVKQVITRGDQFSQIIHILKNVYGLLKHFPKIKEAKYDIGKKYSVIEAIMDPCNDHD</sequence>
<reference evidence="2" key="1">
    <citation type="submission" date="2020-08" db="EMBL/GenBank/DDBJ databases">
        <title>Multicomponent nature underlies the extraordinary mechanical properties of spider dragline silk.</title>
        <authorList>
            <person name="Kono N."/>
            <person name="Nakamura H."/>
            <person name="Mori M."/>
            <person name="Yoshida Y."/>
            <person name="Ohtoshi R."/>
            <person name="Malay A.D."/>
            <person name="Moran D.A.P."/>
            <person name="Tomita M."/>
            <person name="Numata K."/>
            <person name="Arakawa K."/>
        </authorList>
    </citation>
    <scope>NUCLEOTIDE SEQUENCE</scope>
</reference>
<dbReference type="EMBL" id="BMAW01077615">
    <property type="protein sequence ID" value="GFU07225.1"/>
    <property type="molecule type" value="Genomic_DNA"/>
</dbReference>
<comment type="caution">
    <text evidence="2">The sequence shown here is derived from an EMBL/GenBank/DDBJ whole genome shotgun (WGS) entry which is preliminary data.</text>
</comment>
<evidence type="ECO:0000313" key="3">
    <source>
        <dbReference type="Proteomes" id="UP000887013"/>
    </source>
</evidence>
<gene>
    <name evidence="2" type="ORF">NPIL_185201</name>
</gene>
<feature type="region of interest" description="Disordered" evidence="1">
    <location>
        <begin position="35"/>
        <end position="76"/>
    </location>
</feature>
<dbReference type="AlphaFoldDB" id="A0A8X6Q9G5"/>
<protein>
    <submittedName>
        <fullName evidence="2">Uncharacterized protein</fullName>
    </submittedName>
</protein>
<evidence type="ECO:0000256" key="1">
    <source>
        <dbReference type="SAM" id="MobiDB-lite"/>
    </source>
</evidence>
<name>A0A8X6Q9G5_NEPPI</name>
<feature type="compositionally biased region" description="Polar residues" evidence="1">
    <location>
        <begin position="62"/>
        <end position="71"/>
    </location>
</feature>
<dbReference type="Proteomes" id="UP000887013">
    <property type="component" value="Unassembled WGS sequence"/>
</dbReference>
<evidence type="ECO:0000313" key="2">
    <source>
        <dbReference type="EMBL" id="GFU07225.1"/>
    </source>
</evidence>
<keyword evidence="3" id="KW-1185">Reference proteome</keyword>
<accession>A0A8X6Q9G5</accession>
<proteinExistence type="predicted"/>
<organism evidence="2 3">
    <name type="scientific">Nephila pilipes</name>
    <name type="common">Giant wood spider</name>
    <name type="synonym">Nephila maculata</name>
    <dbReference type="NCBI Taxonomy" id="299642"/>
    <lineage>
        <taxon>Eukaryota</taxon>
        <taxon>Metazoa</taxon>
        <taxon>Ecdysozoa</taxon>
        <taxon>Arthropoda</taxon>
        <taxon>Chelicerata</taxon>
        <taxon>Arachnida</taxon>
        <taxon>Araneae</taxon>
        <taxon>Araneomorphae</taxon>
        <taxon>Entelegynae</taxon>
        <taxon>Araneoidea</taxon>
        <taxon>Nephilidae</taxon>
        <taxon>Nephila</taxon>
    </lineage>
</organism>